<proteinExistence type="predicted"/>
<dbReference type="Proteomes" id="UP000821845">
    <property type="component" value="Chromosome 11"/>
</dbReference>
<keyword evidence="2" id="KW-1185">Reference proteome</keyword>
<sequence>MPAVCLFSVSVLSGVGSNGVIGPEHQRCFARIFVRDVSSRYRKRNCTPCLPGSKVLPVLTFVVHLFVLAHAEVGPCSKHGTWENGNQEDTEDKSRGSAPVCAAVHAGAAQAVWTLLGMAHG</sequence>
<name>A0ACB7T9U9_HYAAI</name>
<protein>
    <submittedName>
        <fullName evidence="1">Uncharacterized protein</fullName>
    </submittedName>
</protein>
<comment type="caution">
    <text evidence="1">The sequence shown here is derived from an EMBL/GenBank/DDBJ whole genome shotgun (WGS) entry which is preliminary data.</text>
</comment>
<organism evidence="1 2">
    <name type="scientific">Hyalomma asiaticum</name>
    <name type="common">Tick</name>
    <dbReference type="NCBI Taxonomy" id="266040"/>
    <lineage>
        <taxon>Eukaryota</taxon>
        <taxon>Metazoa</taxon>
        <taxon>Ecdysozoa</taxon>
        <taxon>Arthropoda</taxon>
        <taxon>Chelicerata</taxon>
        <taxon>Arachnida</taxon>
        <taxon>Acari</taxon>
        <taxon>Parasitiformes</taxon>
        <taxon>Ixodida</taxon>
        <taxon>Ixodoidea</taxon>
        <taxon>Ixodidae</taxon>
        <taxon>Hyalomminae</taxon>
        <taxon>Hyalomma</taxon>
    </lineage>
</organism>
<accession>A0ACB7T9U9</accession>
<gene>
    <name evidence="1" type="ORF">HPB50_021471</name>
</gene>
<reference evidence="1" key="1">
    <citation type="submission" date="2020-05" db="EMBL/GenBank/DDBJ databases">
        <title>Large-scale comparative analyses of tick genomes elucidate their genetic diversity and vector capacities.</title>
        <authorList>
            <person name="Jia N."/>
            <person name="Wang J."/>
            <person name="Shi W."/>
            <person name="Du L."/>
            <person name="Sun Y."/>
            <person name="Zhan W."/>
            <person name="Jiang J."/>
            <person name="Wang Q."/>
            <person name="Zhang B."/>
            <person name="Ji P."/>
            <person name="Sakyi L.B."/>
            <person name="Cui X."/>
            <person name="Yuan T."/>
            <person name="Jiang B."/>
            <person name="Yang W."/>
            <person name="Lam T.T.-Y."/>
            <person name="Chang Q."/>
            <person name="Ding S."/>
            <person name="Wang X."/>
            <person name="Zhu J."/>
            <person name="Ruan X."/>
            <person name="Zhao L."/>
            <person name="Wei J."/>
            <person name="Que T."/>
            <person name="Du C."/>
            <person name="Cheng J."/>
            <person name="Dai P."/>
            <person name="Han X."/>
            <person name="Huang E."/>
            <person name="Gao Y."/>
            <person name="Liu J."/>
            <person name="Shao H."/>
            <person name="Ye R."/>
            <person name="Li L."/>
            <person name="Wei W."/>
            <person name="Wang X."/>
            <person name="Wang C."/>
            <person name="Yang T."/>
            <person name="Huo Q."/>
            <person name="Li W."/>
            <person name="Guo W."/>
            <person name="Chen H."/>
            <person name="Zhou L."/>
            <person name="Ni X."/>
            <person name="Tian J."/>
            <person name="Zhou Y."/>
            <person name="Sheng Y."/>
            <person name="Liu T."/>
            <person name="Pan Y."/>
            <person name="Xia L."/>
            <person name="Li J."/>
            <person name="Zhao F."/>
            <person name="Cao W."/>
        </authorList>
    </citation>
    <scope>NUCLEOTIDE SEQUENCE</scope>
    <source>
        <strain evidence="1">Hyas-2018</strain>
    </source>
</reference>
<evidence type="ECO:0000313" key="2">
    <source>
        <dbReference type="Proteomes" id="UP000821845"/>
    </source>
</evidence>
<dbReference type="EMBL" id="CM023491">
    <property type="protein sequence ID" value="KAH6941649.1"/>
    <property type="molecule type" value="Genomic_DNA"/>
</dbReference>
<evidence type="ECO:0000313" key="1">
    <source>
        <dbReference type="EMBL" id="KAH6941649.1"/>
    </source>
</evidence>